<dbReference type="EMBL" id="CAJMWT010005735">
    <property type="protein sequence ID" value="CAE6509013.1"/>
    <property type="molecule type" value="Genomic_DNA"/>
</dbReference>
<evidence type="ECO:0000313" key="2">
    <source>
        <dbReference type="Proteomes" id="UP000663843"/>
    </source>
</evidence>
<evidence type="ECO:0000313" key="1">
    <source>
        <dbReference type="EMBL" id="CAE6509013.1"/>
    </source>
</evidence>
<name>A0A8H3D5S2_9AGAM</name>
<dbReference type="Proteomes" id="UP000663843">
    <property type="component" value="Unassembled WGS sequence"/>
</dbReference>
<reference evidence="1" key="1">
    <citation type="submission" date="2021-01" db="EMBL/GenBank/DDBJ databases">
        <authorList>
            <person name="Kaushik A."/>
        </authorList>
    </citation>
    <scope>NUCLEOTIDE SEQUENCE</scope>
    <source>
        <strain evidence="1">AG2-2IIIB</strain>
    </source>
</reference>
<comment type="caution">
    <text evidence="1">The sequence shown here is derived from an EMBL/GenBank/DDBJ whole genome shotgun (WGS) entry which is preliminary data.</text>
</comment>
<gene>
    <name evidence="1" type="ORF">RDB_LOCUS149820</name>
</gene>
<proteinExistence type="predicted"/>
<protein>
    <submittedName>
        <fullName evidence="1">Uncharacterized protein</fullName>
    </submittedName>
</protein>
<organism evidence="1 2">
    <name type="scientific">Rhizoctonia solani</name>
    <dbReference type="NCBI Taxonomy" id="456999"/>
    <lineage>
        <taxon>Eukaryota</taxon>
        <taxon>Fungi</taxon>
        <taxon>Dikarya</taxon>
        <taxon>Basidiomycota</taxon>
        <taxon>Agaricomycotina</taxon>
        <taxon>Agaricomycetes</taxon>
        <taxon>Cantharellales</taxon>
        <taxon>Ceratobasidiaceae</taxon>
        <taxon>Rhizoctonia</taxon>
    </lineage>
</organism>
<accession>A0A8H3D5S2</accession>
<sequence length="434" mass="48950">MDRAESLLDISRLGLPLEKYILIYRTKLNKALGPPNLGKIKTCIEKISKLGQAGSRIPEDISISIVRPVLLYSYSPLSYRDLSSPALISGCLKIMSSLELLGVISPFSHELGYACFCIILRSLGLCLVQRAQILGFVDSNFDEDDPDTMWQSTTDLIKEVVWRKGDELDDCILGWFDCPNHNPGLPIISLSEAKTLLRLLSDDRQRFIRAIRATHLPGLPILTYSLWKYICTQRSATDRALTKELKVSLKEVLWRCWITSTYDDRVILEGIAGRDKIFFQVNIEDKDDCPIDYDDANGIIEILIGRLTQQTLDPIRYKPFGLGGFCTFIDYMTHHVLPALCYADRSARCFGAIIEWLWSVLSNPNTCDTDFNAAVGMISISFSEPNSETYSETGQKLDRQIIDEIINTDYVNLVGRVMLRLAPSFGDINTVDHS</sequence>
<dbReference type="AlphaFoldDB" id="A0A8H3D5S2"/>